<dbReference type="PANTHER" id="PTHR47074">
    <property type="entry name" value="BNAC02G40300D PROTEIN"/>
    <property type="match status" value="1"/>
</dbReference>
<comment type="caution">
    <text evidence="3">The sequence shown here is derived from an EMBL/GenBank/DDBJ whole genome shotgun (WGS) entry which is preliminary data.</text>
</comment>
<proteinExistence type="predicted"/>
<keyword evidence="4" id="KW-1185">Reference proteome</keyword>
<dbReference type="EMBL" id="JAAGAX010000009">
    <property type="protein sequence ID" value="KAF2304258.1"/>
    <property type="molecule type" value="Genomic_DNA"/>
</dbReference>
<evidence type="ECO:0000256" key="1">
    <source>
        <dbReference type="SAM" id="MobiDB-lite"/>
    </source>
</evidence>
<sequence>MNATQSEHLVVRLMSLRPVFGEILTPLIEDPDLDGGEGESKQPLEETRSNPQLHDQWAPPPENSIKINYIDTGVHERGNLGSVAALARDCRGHPLGWACRKFSAITESLSLEALACKEAILLAISKGYWQIHVEGDSLLIIKALATTPVRVQGINDIKGL</sequence>
<dbReference type="GO" id="GO:0003676">
    <property type="term" value="F:nucleic acid binding"/>
    <property type="evidence" value="ECO:0007669"/>
    <property type="project" value="InterPro"/>
</dbReference>
<dbReference type="Proteomes" id="UP000467840">
    <property type="component" value="Chromosome 16"/>
</dbReference>
<evidence type="ECO:0000313" key="3">
    <source>
        <dbReference type="EMBL" id="KAF2304258.1"/>
    </source>
</evidence>
<dbReference type="GO" id="GO:0004523">
    <property type="term" value="F:RNA-DNA hybrid ribonuclease activity"/>
    <property type="evidence" value="ECO:0007669"/>
    <property type="project" value="InterPro"/>
</dbReference>
<name>A0A6A6LVG9_HEVBR</name>
<evidence type="ECO:0000259" key="2">
    <source>
        <dbReference type="Pfam" id="PF13456"/>
    </source>
</evidence>
<feature type="compositionally biased region" description="Basic and acidic residues" evidence="1">
    <location>
        <begin position="38"/>
        <end position="48"/>
    </location>
</feature>
<reference evidence="3 4" key="1">
    <citation type="journal article" date="2020" name="Mol. Plant">
        <title>The Chromosome-Based Rubber Tree Genome Provides New Insights into Spurge Genome Evolution and Rubber Biosynthesis.</title>
        <authorList>
            <person name="Liu J."/>
            <person name="Shi C."/>
            <person name="Shi C.C."/>
            <person name="Li W."/>
            <person name="Zhang Q.J."/>
            <person name="Zhang Y."/>
            <person name="Li K."/>
            <person name="Lu H.F."/>
            <person name="Shi C."/>
            <person name="Zhu S.T."/>
            <person name="Xiao Z.Y."/>
            <person name="Nan H."/>
            <person name="Yue Y."/>
            <person name="Zhu X.G."/>
            <person name="Wu Y."/>
            <person name="Hong X.N."/>
            <person name="Fan G.Y."/>
            <person name="Tong Y."/>
            <person name="Zhang D."/>
            <person name="Mao C.L."/>
            <person name="Liu Y.L."/>
            <person name="Hao S.J."/>
            <person name="Liu W.Q."/>
            <person name="Lv M.Q."/>
            <person name="Zhang H.B."/>
            <person name="Liu Y."/>
            <person name="Hu-Tang G.R."/>
            <person name="Wang J.P."/>
            <person name="Wang J.H."/>
            <person name="Sun Y.H."/>
            <person name="Ni S.B."/>
            <person name="Chen W.B."/>
            <person name="Zhang X.C."/>
            <person name="Jiao Y.N."/>
            <person name="Eichler E.E."/>
            <person name="Li G.H."/>
            <person name="Liu X."/>
            <person name="Gao L.Z."/>
        </authorList>
    </citation>
    <scope>NUCLEOTIDE SEQUENCE [LARGE SCALE GENOMIC DNA]</scope>
    <source>
        <strain evidence="4">cv. GT1</strain>
        <tissue evidence="3">Leaf</tissue>
    </source>
</reference>
<evidence type="ECO:0000313" key="4">
    <source>
        <dbReference type="Proteomes" id="UP000467840"/>
    </source>
</evidence>
<dbReference type="CDD" id="cd06222">
    <property type="entry name" value="RNase_H_like"/>
    <property type="match status" value="1"/>
</dbReference>
<dbReference type="PANTHER" id="PTHR47074:SF61">
    <property type="entry name" value="RNASE H TYPE-1 DOMAIN-CONTAINING PROTEIN"/>
    <property type="match status" value="1"/>
</dbReference>
<dbReference type="Pfam" id="PF13456">
    <property type="entry name" value="RVT_3"/>
    <property type="match status" value="1"/>
</dbReference>
<protein>
    <recommendedName>
        <fullName evidence="2">RNase H type-1 domain-containing protein</fullName>
    </recommendedName>
</protein>
<dbReference type="InterPro" id="IPR002156">
    <property type="entry name" value="RNaseH_domain"/>
</dbReference>
<dbReference type="InterPro" id="IPR044730">
    <property type="entry name" value="RNase_H-like_dom_plant"/>
</dbReference>
<gene>
    <name evidence="3" type="ORF">GH714_028940</name>
</gene>
<accession>A0A6A6LVG9</accession>
<feature type="domain" description="RNase H type-1" evidence="2">
    <location>
        <begin position="71"/>
        <end position="144"/>
    </location>
</feature>
<organism evidence="3 4">
    <name type="scientific">Hevea brasiliensis</name>
    <name type="common">Para rubber tree</name>
    <name type="synonym">Siphonia brasiliensis</name>
    <dbReference type="NCBI Taxonomy" id="3981"/>
    <lineage>
        <taxon>Eukaryota</taxon>
        <taxon>Viridiplantae</taxon>
        <taxon>Streptophyta</taxon>
        <taxon>Embryophyta</taxon>
        <taxon>Tracheophyta</taxon>
        <taxon>Spermatophyta</taxon>
        <taxon>Magnoliopsida</taxon>
        <taxon>eudicotyledons</taxon>
        <taxon>Gunneridae</taxon>
        <taxon>Pentapetalae</taxon>
        <taxon>rosids</taxon>
        <taxon>fabids</taxon>
        <taxon>Malpighiales</taxon>
        <taxon>Euphorbiaceae</taxon>
        <taxon>Crotonoideae</taxon>
        <taxon>Micrandreae</taxon>
        <taxon>Hevea</taxon>
    </lineage>
</organism>
<dbReference type="AlphaFoldDB" id="A0A6A6LVG9"/>
<dbReference type="InterPro" id="IPR052929">
    <property type="entry name" value="RNase_H-like_EbsB-rel"/>
</dbReference>
<feature type="region of interest" description="Disordered" evidence="1">
    <location>
        <begin position="28"/>
        <end position="62"/>
    </location>
</feature>